<keyword evidence="2" id="KW-0178">Competence</keyword>
<organism evidence="4 5">
    <name type="scientific">Fundicoccus ignavus</name>
    <dbReference type="NCBI Taxonomy" id="2664442"/>
    <lineage>
        <taxon>Bacteria</taxon>
        <taxon>Bacillati</taxon>
        <taxon>Bacillota</taxon>
        <taxon>Bacilli</taxon>
        <taxon>Lactobacillales</taxon>
        <taxon>Aerococcaceae</taxon>
        <taxon>Fundicoccus</taxon>
    </lineage>
</organism>
<dbReference type="InterPro" id="IPR012902">
    <property type="entry name" value="N_methyl_site"/>
</dbReference>
<proteinExistence type="predicted"/>
<evidence type="ECO:0000256" key="1">
    <source>
        <dbReference type="ARBA" id="ARBA00004241"/>
    </source>
</evidence>
<evidence type="ECO:0000313" key="5">
    <source>
        <dbReference type="Proteomes" id="UP000430975"/>
    </source>
</evidence>
<keyword evidence="5" id="KW-1185">Reference proteome</keyword>
<keyword evidence="3" id="KW-0812">Transmembrane</keyword>
<evidence type="ECO:0000313" key="4">
    <source>
        <dbReference type="EMBL" id="MRI85178.1"/>
    </source>
</evidence>
<accession>A0A6I2GKT9</accession>
<name>A0A6I2GKT9_9LACT</name>
<dbReference type="PIRSF" id="PIRSF021292">
    <property type="entry name" value="Competence_ComGD"/>
    <property type="match status" value="1"/>
</dbReference>
<feature type="transmembrane region" description="Helical" evidence="3">
    <location>
        <begin position="12"/>
        <end position="34"/>
    </location>
</feature>
<protein>
    <submittedName>
        <fullName evidence="4">Prepilin-type N-terminal cleavage/methylation domain-containing protein</fullName>
    </submittedName>
</protein>
<dbReference type="EMBL" id="WJQS01000003">
    <property type="protein sequence ID" value="MRI85178.1"/>
    <property type="molecule type" value="Genomic_DNA"/>
</dbReference>
<dbReference type="GO" id="GO:0009986">
    <property type="term" value="C:cell surface"/>
    <property type="evidence" value="ECO:0007669"/>
    <property type="project" value="UniProtKB-SubCell"/>
</dbReference>
<sequence>MSRIIKKLTNAFTLIETLLVLLIISFVLLFASLYPNKDITEKIESRLFFDQVVAGLNLAQGVSVLQETQVNVRFWKNLPYIEFQVVGQVESISQIKIPEFWYLETTLTFTHYPDGRTNNFSTVVFRHREGQRVEIVFQLGSGKFEIRQ</sequence>
<reference evidence="4 5" key="1">
    <citation type="submission" date="2019-11" db="EMBL/GenBank/DDBJ databases">
        <title>Characterisation of Fundicoccus ignavus gen. nov. sp. nov., a novel genus of the family Aerococcaceae isolated from bulk tank milk.</title>
        <authorList>
            <person name="Siebert A."/>
            <person name="Huptas C."/>
            <person name="Wenning M."/>
            <person name="Scherer S."/>
            <person name="Doll E.V."/>
        </authorList>
    </citation>
    <scope>NUCLEOTIDE SEQUENCE [LARGE SCALE GENOMIC DNA]</scope>
    <source>
        <strain evidence="4 5">WS4759</strain>
    </source>
</reference>
<keyword evidence="3" id="KW-0472">Membrane</keyword>
<evidence type="ECO:0000256" key="3">
    <source>
        <dbReference type="SAM" id="Phobius"/>
    </source>
</evidence>
<comment type="subcellular location">
    <subcellularLocation>
        <location evidence="1">Cell surface</location>
    </subcellularLocation>
</comment>
<dbReference type="Proteomes" id="UP000430975">
    <property type="component" value="Unassembled WGS sequence"/>
</dbReference>
<dbReference type="NCBIfam" id="TIGR02532">
    <property type="entry name" value="IV_pilin_GFxxxE"/>
    <property type="match status" value="1"/>
</dbReference>
<keyword evidence="3" id="KW-1133">Transmembrane helix</keyword>
<dbReference type="AlphaFoldDB" id="A0A6I2GKT9"/>
<evidence type="ECO:0000256" key="2">
    <source>
        <dbReference type="ARBA" id="ARBA00023287"/>
    </source>
</evidence>
<dbReference type="NCBIfam" id="NF040982">
    <property type="entry name" value="ComGD"/>
    <property type="match status" value="1"/>
</dbReference>
<gene>
    <name evidence="4" type="ORF">GIY09_04720</name>
</gene>
<dbReference type="InterPro" id="IPR016785">
    <property type="entry name" value="ComGD"/>
</dbReference>
<dbReference type="GO" id="GO:0030420">
    <property type="term" value="P:establishment of competence for transformation"/>
    <property type="evidence" value="ECO:0007669"/>
    <property type="project" value="UniProtKB-KW"/>
</dbReference>
<comment type="caution">
    <text evidence="4">The sequence shown here is derived from an EMBL/GenBank/DDBJ whole genome shotgun (WGS) entry which is preliminary data.</text>
</comment>